<keyword evidence="5" id="KW-0119">Carbohydrate metabolism</keyword>
<dbReference type="InterPro" id="IPR023214">
    <property type="entry name" value="HAD_sf"/>
</dbReference>
<evidence type="ECO:0000256" key="3">
    <source>
        <dbReference type="ARBA" id="ARBA00022723"/>
    </source>
</evidence>
<dbReference type="SUPFAM" id="SSF56784">
    <property type="entry name" value="HAD-like"/>
    <property type="match status" value="1"/>
</dbReference>
<dbReference type="Proteomes" id="UP000265497">
    <property type="component" value="Unassembled WGS sequence"/>
</dbReference>
<protein>
    <submittedName>
        <fullName evidence="6">Haloacid dehalogenase</fullName>
    </submittedName>
</protein>
<evidence type="ECO:0000256" key="4">
    <source>
        <dbReference type="ARBA" id="ARBA00022842"/>
    </source>
</evidence>
<dbReference type="NCBIfam" id="TIGR01509">
    <property type="entry name" value="HAD-SF-IA-v3"/>
    <property type="match status" value="1"/>
</dbReference>
<keyword evidence="4" id="KW-0460">Magnesium</keyword>
<dbReference type="EMBL" id="NSDI01000005">
    <property type="protein sequence ID" value="RIY36669.1"/>
    <property type="molecule type" value="Genomic_DNA"/>
</dbReference>
<sequence length="232" mass="26861">MTKHFIFDMDGVLVDSEPMHQQIIYEVFEQLGIPFSKEYIERDLTGMSAVPMWEKVKQDAKRTESANELLTFHREYFYKRFEQIEVNEIEGVKYVLQKLKDKGFLLSLASSSSRKLIDYFIKKVEIAHFFDVIMSGDDVQYSKPFPDIFLKVAEAYNIDAQYFWVLEDSKNGVQAAKSAGMHCIGFKNPNSGVQDLSKSDIIIEKMSEFTDDFITKIKLNGKIKQKAVIYTL</sequence>
<dbReference type="GO" id="GO:0046872">
    <property type="term" value="F:metal ion binding"/>
    <property type="evidence" value="ECO:0007669"/>
    <property type="project" value="UniProtKB-KW"/>
</dbReference>
<dbReference type="Gene3D" id="1.10.150.240">
    <property type="entry name" value="Putative phosphatase, domain 2"/>
    <property type="match status" value="1"/>
</dbReference>
<dbReference type="NCBIfam" id="TIGR01549">
    <property type="entry name" value="HAD-SF-IA-v1"/>
    <property type="match status" value="1"/>
</dbReference>
<dbReference type="InterPro" id="IPR006439">
    <property type="entry name" value="HAD-SF_hydro_IA"/>
</dbReference>
<dbReference type="InterPro" id="IPR036412">
    <property type="entry name" value="HAD-like_sf"/>
</dbReference>
<dbReference type="Gene3D" id="3.40.50.1000">
    <property type="entry name" value="HAD superfamily/HAD-like"/>
    <property type="match status" value="1"/>
</dbReference>
<dbReference type="PRINTS" id="PR00413">
    <property type="entry name" value="HADHALOGNASE"/>
</dbReference>
<dbReference type="SFLD" id="SFLDS00003">
    <property type="entry name" value="Haloacid_Dehalogenase"/>
    <property type="match status" value="1"/>
</dbReference>
<comment type="caution">
    <text evidence="6">The sequence shown here is derived from an EMBL/GenBank/DDBJ whole genome shotgun (WGS) entry which is preliminary data.</text>
</comment>
<dbReference type="AlphaFoldDB" id="A0A3A1YHF2"/>
<comment type="cofactor">
    <cofactor evidence="1">
        <name>Mg(2+)</name>
        <dbReference type="ChEBI" id="CHEBI:18420"/>
    </cofactor>
</comment>
<dbReference type="InterPro" id="IPR041492">
    <property type="entry name" value="HAD_2"/>
</dbReference>
<evidence type="ECO:0000256" key="1">
    <source>
        <dbReference type="ARBA" id="ARBA00001946"/>
    </source>
</evidence>
<dbReference type="SFLD" id="SFLDG01129">
    <property type="entry name" value="C1.5:_HAD__Beta-PGM__Phosphata"/>
    <property type="match status" value="1"/>
</dbReference>
<name>A0A3A1YHF2_9FLAO</name>
<dbReference type="Pfam" id="PF13419">
    <property type="entry name" value="HAD_2"/>
    <property type="match status" value="1"/>
</dbReference>
<organism evidence="6 7">
    <name type="scientific">Capnocytophaga canis</name>
    <dbReference type="NCBI Taxonomy" id="1848903"/>
    <lineage>
        <taxon>Bacteria</taxon>
        <taxon>Pseudomonadati</taxon>
        <taxon>Bacteroidota</taxon>
        <taxon>Flavobacteriia</taxon>
        <taxon>Flavobacteriales</taxon>
        <taxon>Flavobacteriaceae</taxon>
        <taxon>Capnocytophaga</taxon>
    </lineage>
</organism>
<evidence type="ECO:0000313" key="6">
    <source>
        <dbReference type="EMBL" id="RIY36669.1"/>
    </source>
</evidence>
<evidence type="ECO:0000313" key="7">
    <source>
        <dbReference type="Proteomes" id="UP000265497"/>
    </source>
</evidence>
<proteinExistence type="inferred from homology"/>
<gene>
    <name evidence="6" type="ORF">CKY20_07010</name>
</gene>
<reference evidence="6 7" key="1">
    <citation type="submission" date="2017-08" db="EMBL/GenBank/DDBJ databases">
        <title>Capnocytophaga canis 17-158 assembly.</title>
        <authorList>
            <person name="Gulvik C.A."/>
        </authorList>
    </citation>
    <scope>NUCLEOTIDE SEQUENCE [LARGE SCALE GENOMIC DNA]</scope>
    <source>
        <strain evidence="6 7">17-158</strain>
    </source>
</reference>
<accession>A0A3A1YHF2</accession>
<dbReference type="InterPro" id="IPR051600">
    <property type="entry name" value="Beta-PGM-like"/>
</dbReference>
<dbReference type="SFLD" id="SFLDG01135">
    <property type="entry name" value="C1.5.6:_HAD__Beta-PGM__Phospha"/>
    <property type="match status" value="1"/>
</dbReference>
<evidence type="ECO:0000256" key="2">
    <source>
        <dbReference type="ARBA" id="ARBA00006171"/>
    </source>
</evidence>
<dbReference type="GO" id="GO:0003824">
    <property type="term" value="F:catalytic activity"/>
    <property type="evidence" value="ECO:0007669"/>
    <property type="project" value="UniProtKB-ARBA"/>
</dbReference>
<dbReference type="RefSeq" id="WP_119652662.1">
    <property type="nucleotide sequence ID" value="NZ_NSDI01000005.1"/>
</dbReference>
<dbReference type="InterPro" id="IPR023198">
    <property type="entry name" value="PGP-like_dom2"/>
</dbReference>
<dbReference type="PANTHER" id="PTHR46193">
    <property type="entry name" value="6-PHOSPHOGLUCONATE PHOSPHATASE"/>
    <property type="match status" value="1"/>
</dbReference>
<evidence type="ECO:0000256" key="5">
    <source>
        <dbReference type="ARBA" id="ARBA00023277"/>
    </source>
</evidence>
<comment type="similarity">
    <text evidence="2">Belongs to the HAD-like hydrolase superfamily. CbbY/CbbZ/Gph/YieH family.</text>
</comment>
<dbReference type="PANTHER" id="PTHR46193:SF18">
    <property type="entry name" value="HEXITOL PHOSPHATASE B"/>
    <property type="match status" value="1"/>
</dbReference>
<keyword evidence="3" id="KW-0479">Metal-binding</keyword>